<comment type="cofactor">
    <cofactor evidence="1">
        <name>Zn(2+)</name>
        <dbReference type="ChEBI" id="CHEBI:29105"/>
    </cofactor>
</comment>
<keyword evidence="4 14" id="KW-0645">Protease</keyword>
<evidence type="ECO:0000256" key="1">
    <source>
        <dbReference type="ARBA" id="ARBA00001947"/>
    </source>
</evidence>
<evidence type="ECO:0000256" key="5">
    <source>
        <dbReference type="ARBA" id="ARBA00022692"/>
    </source>
</evidence>
<keyword evidence="15" id="KW-1185">Reference proteome</keyword>
<evidence type="ECO:0000256" key="2">
    <source>
        <dbReference type="ARBA" id="ARBA00004141"/>
    </source>
</evidence>
<feature type="transmembrane region" description="Helical" evidence="12">
    <location>
        <begin position="15"/>
        <end position="38"/>
    </location>
</feature>
<name>A0ABT4I461_9ACTO</name>
<keyword evidence="7" id="KW-0378">Hydrolase</keyword>
<sequence>MSSASTPQGWVLGRIGAAPVVVSPTSLLLGLLIAGSWYPLVASTLPGSGLVTVLATVVGTVAGVGASILIHELSHGLAGTLLGRRPVHYELYLWGGRTSFGPARAWAPWKDVITSLAGPAANLALWAAGDALLRGGAVTSIPVGVVVLALTWVNLALAIFNALPGLPLDGGHALASLVTQVTGRRQAGERVAAAGGLVVVAAIAWRWVLEPLALRGSRPDSFSLILAVMVAWPIVSTSWRVLGLGRGERAAARVDLRPLMRPVATLPASATIAQVRFALSEGAAVVLVADGPAPLGVIDDAALDELALPEQPAVTAGEICTVLPTAAVSSELTGRAAADALKRARTLSRWLIVVEGGRMAGAVPTGAR</sequence>
<accession>A0ABT4I461</accession>
<organism evidence="14 15">
    <name type="scientific">Actinomyces israelii</name>
    <dbReference type="NCBI Taxonomy" id="1659"/>
    <lineage>
        <taxon>Bacteria</taxon>
        <taxon>Bacillati</taxon>
        <taxon>Actinomycetota</taxon>
        <taxon>Actinomycetes</taxon>
        <taxon>Actinomycetales</taxon>
        <taxon>Actinomycetaceae</taxon>
        <taxon>Actinomyces</taxon>
    </lineage>
</organism>
<evidence type="ECO:0000313" key="14">
    <source>
        <dbReference type="EMBL" id="MCZ0856525.1"/>
    </source>
</evidence>
<evidence type="ECO:0000259" key="13">
    <source>
        <dbReference type="Pfam" id="PF02163"/>
    </source>
</evidence>
<dbReference type="Pfam" id="PF02163">
    <property type="entry name" value="Peptidase_M50"/>
    <property type="match status" value="1"/>
</dbReference>
<feature type="transmembrane region" description="Helical" evidence="12">
    <location>
        <begin position="50"/>
        <end position="70"/>
    </location>
</feature>
<comment type="caution">
    <text evidence="14">The sequence shown here is derived from an EMBL/GenBank/DDBJ whole genome shotgun (WGS) entry which is preliminary data.</text>
</comment>
<evidence type="ECO:0000256" key="10">
    <source>
        <dbReference type="ARBA" id="ARBA00023049"/>
    </source>
</evidence>
<gene>
    <name evidence="14" type="ORF">OHJ16_00480</name>
</gene>
<dbReference type="EMBL" id="JAPTMY010000001">
    <property type="protein sequence ID" value="MCZ0856525.1"/>
    <property type="molecule type" value="Genomic_DNA"/>
</dbReference>
<evidence type="ECO:0000256" key="8">
    <source>
        <dbReference type="ARBA" id="ARBA00022833"/>
    </source>
</evidence>
<feature type="transmembrane region" description="Helical" evidence="12">
    <location>
        <begin position="221"/>
        <end position="242"/>
    </location>
</feature>
<dbReference type="PANTHER" id="PTHR39188:SF3">
    <property type="entry name" value="STAGE IV SPORULATION PROTEIN FB"/>
    <property type="match status" value="1"/>
</dbReference>
<keyword evidence="11 12" id="KW-0472">Membrane</keyword>
<dbReference type="GO" id="GO:0006508">
    <property type="term" value="P:proteolysis"/>
    <property type="evidence" value="ECO:0007669"/>
    <property type="project" value="UniProtKB-KW"/>
</dbReference>
<evidence type="ECO:0000256" key="12">
    <source>
        <dbReference type="SAM" id="Phobius"/>
    </source>
</evidence>
<proteinExistence type="inferred from homology"/>
<protein>
    <submittedName>
        <fullName evidence="14">Site-2 protease family protein</fullName>
    </submittedName>
</protein>
<feature type="transmembrane region" description="Helical" evidence="12">
    <location>
        <begin position="141"/>
        <end position="163"/>
    </location>
</feature>
<dbReference type="InterPro" id="IPR008915">
    <property type="entry name" value="Peptidase_M50"/>
</dbReference>
<reference evidence="14" key="1">
    <citation type="submission" date="2022-10" db="EMBL/GenBank/DDBJ databases">
        <title>Genome sequence of Actinomyces israelii ATCC 10048.</title>
        <authorList>
            <person name="Watt R.M."/>
            <person name="Tong W.M."/>
        </authorList>
    </citation>
    <scope>NUCLEOTIDE SEQUENCE</scope>
    <source>
        <strain evidence="14">ATCC 10048</strain>
    </source>
</reference>
<evidence type="ECO:0000256" key="6">
    <source>
        <dbReference type="ARBA" id="ARBA00022723"/>
    </source>
</evidence>
<dbReference type="RefSeq" id="WP_268916316.1">
    <property type="nucleotide sequence ID" value="NZ_JAPTMY010000001.1"/>
</dbReference>
<evidence type="ECO:0000256" key="9">
    <source>
        <dbReference type="ARBA" id="ARBA00022989"/>
    </source>
</evidence>
<evidence type="ECO:0000256" key="4">
    <source>
        <dbReference type="ARBA" id="ARBA00022670"/>
    </source>
</evidence>
<feature type="domain" description="Peptidase M50" evidence="13">
    <location>
        <begin position="143"/>
        <end position="200"/>
    </location>
</feature>
<dbReference type="Proteomes" id="UP001072034">
    <property type="component" value="Unassembled WGS sequence"/>
</dbReference>
<comment type="similarity">
    <text evidence="3">Belongs to the peptidase M50B family.</text>
</comment>
<keyword evidence="8" id="KW-0862">Zinc</keyword>
<feature type="transmembrane region" description="Helical" evidence="12">
    <location>
        <begin position="191"/>
        <end position="209"/>
    </location>
</feature>
<evidence type="ECO:0000313" key="15">
    <source>
        <dbReference type="Proteomes" id="UP001072034"/>
    </source>
</evidence>
<keyword evidence="6" id="KW-0479">Metal-binding</keyword>
<evidence type="ECO:0000256" key="7">
    <source>
        <dbReference type="ARBA" id="ARBA00022801"/>
    </source>
</evidence>
<evidence type="ECO:0000256" key="11">
    <source>
        <dbReference type="ARBA" id="ARBA00023136"/>
    </source>
</evidence>
<evidence type="ECO:0000256" key="3">
    <source>
        <dbReference type="ARBA" id="ARBA00007931"/>
    </source>
</evidence>
<dbReference type="PANTHER" id="PTHR39188">
    <property type="entry name" value="MEMBRANE-ASSOCIATED ZINC METALLOPROTEASE M50B"/>
    <property type="match status" value="1"/>
</dbReference>
<dbReference type="GO" id="GO:0008233">
    <property type="term" value="F:peptidase activity"/>
    <property type="evidence" value="ECO:0007669"/>
    <property type="project" value="UniProtKB-KW"/>
</dbReference>
<keyword evidence="5 12" id="KW-0812">Transmembrane</keyword>
<comment type="subcellular location">
    <subcellularLocation>
        <location evidence="2">Membrane</location>
        <topology evidence="2">Multi-pass membrane protein</topology>
    </subcellularLocation>
</comment>
<keyword evidence="9 12" id="KW-1133">Transmembrane helix</keyword>
<keyword evidence="10" id="KW-0482">Metalloprotease</keyword>